<gene>
    <name evidence="1" type="ORF">NCTC11544_03455</name>
</gene>
<protein>
    <submittedName>
        <fullName evidence="1">Uncharacterized protein conserved in bacteria</fullName>
    </submittedName>
</protein>
<name>A0A380A5L1_9GAMM</name>
<accession>A0A380A5L1</accession>
<dbReference type="Proteomes" id="UP000255529">
    <property type="component" value="Unassembled WGS sequence"/>
</dbReference>
<evidence type="ECO:0000313" key="2">
    <source>
        <dbReference type="Proteomes" id="UP000255529"/>
    </source>
</evidence>
<dbReference type="AlphaFoldDB" id="A0A380A5L1"/>
<dbReference type="RefSeq" id="WP_115183925.1">
    <property type="nucleotide sequence ID" value="NZ_CAMIRZ010000006.1"/>
</dbReference>
<reference evidence="1 2" key="1">
    <citation type="submission" date="2018-06" db="EMBL/GenBank/DDBJ databases">
        <authorList>
            <consortium name="Pathogen Informatics"/>
            <person name="Doyle S."/>
        </authorList>
    </citation>
    <scope>NUCLEOTIDE SEQUENCE [LARGE SCALE GENOMIC DNA]</scope>
    <source>
        <strain evidence="1 2">NCTC11544</strain>
    </source>
</reference>
<proteinExistence type="predicted"/>
<sequence length="114" mass="13474">MWQVVTVERFDSWFLSLHSDEQKSLLVGIFKLQEFGPLLARPHADTLHHNGQIQHLKELRIQHRGRPYRVFFAFDPQRQAVLLCGGDKTGNKRFYQQMLPIAVREFSHYLATQR</sequence>
<dbReference type="EMBL" id="UGYN01000002">
    <property type="protein sequence ID" value="SUI73972.1"/>
    <property type="molecule type" value="Genomic_DNA"/>
</dbReference>
<dbReference type="InterPro" id="IPR009241">
    <property type="entry name" value="HigB-like"/>
</dbReference>
<organism evidence="1 2">
    <name type="scientific">Serratia quinivorans</name>
    <dbReference type="NCBI Taxonomy" id="137545"/>
    <lineage>
        <taxon>Bacteria</taxon>
        <taxon>Pseudomonadati</taxon>
        <taxon>Pseudomonadota</taxon>
        <taxon>Gammaproteobacteria</taxon>
        <taxon>Enterobacterales</taxon>
        <taxon>Yersiniaceae</taxon>
        <taxon>Serratia</taxon>
    </lineage>
</organism>
<evidence type="ECO:0000313" key="1">
    <source>
        <dbReference type="EMBL" id="SUI73972.1"/>
    </source>
</evidence>
<dbReference type="Pfam" id="PF05973">
    <property type="entry name" value="Gp49"/>
    <property type="match status" value="1"/>
</dbReference>